<proteinExistence type="predicted"/>
<comment type="caution">
    <text evidence="1">The sequence shown here is derived from an EMBL/GenBank/DDBJ whole genome shotgun (WGS) entry which is preliminary data.</text>
</comment>
<sequence>MVRINNPLWKGWKISLGRNNKQFVIRNVGGTNYLCKYPDMSKVIPSDSQLESNNRFADAVEYAKSIIADPLKKANYKVRKGKSVYHSAIKDYLERH</sequence>
<gene>
    <name evidence="1" type="ORF">CLV42_102213</name>
</gene>
<dbReference type="RefSeq" id="WP_106600921.1">
    <property type="nucleotide sequence ID" value="NZ_PYGK01000002.1"/>
</dbReference>
<organism evidence="1 2">
    <name type="scientific">Chitinophaga ginsengisoli</name>
    <dbReference type="NCBI Taxonomy" id="363837"/>
    <lineage>
        <taxon>Bacteria</taxon>
        <taxon>Pseudomonadati</taxon>
        <taxon>Bacteroidota</taxon>
        <taxon>Chitinophagia</taxon>
        <taxon>Chitinophagales</taxon>
        <taxon>Chitinophagaceae</taxon>
        <taxon>Chitinophaga</taxon>
    </lineage>
</organism>
<protein>
    <submittedName>
        <fullName evidence="1">Uncharacterized protein</fullName>
    </submittedName>
</protein>
<name>A0A2P8GL21_9BACT</name>
<dbReference type="Proteomes" id="UP000240978">
    <property type="component" value="Unassembled WGS sequence"/>
</dbReference>
<keyword evidence="2" id="KW-1185">Reference proteome</keyword>
<evidence type="ECO:0000313" key="2">
    <source>
        <dbReference type="Proteomes" id="UP000240978"/>
    </source>
</evidence>
<dbReference type="AlphaFoldDB" id="A0A2P8GL21"/>
<accession>A0A2P8GL21</accession>
<reference evidence="1 2" key="1">
    <citation type="submission" date="2018-03" db="EMBL/GenBank/DDBJ databases">
        <title>Genomic Encyclopedia of Archaeal and Bacterial Type Strains, Phase II (KMG-II): from individual species to whole genera.</title>
        <authorList>
            <person name="Goeker M."/>
        </authorList>
    </citation>
    <scope>NUCLEOTIDE SEQUENCE [LARGE SCALE GENOMIC DNA]</scope>
    <source>
        <strain evidence="1 2">DSM 18107</strain>
    </source>
</reference>
<dbReference type="EMBL" id="PYGK01000002">
    <property type="protein sequence ID" value="PSL34640.1"/>
    <property type="molecule type" value="Genomic_DNA"/>
</dbReference>
<evidence type="ECO:0000313" key="1">
    <source>
        <dbReference type="EMBL" id="PSL34640.1"/>
    </source>
</evidence>
<dbReference type="OrthoDB" id="676604at2"/>